<dbReference type="GO" id="GO:0044231">
    <property type="term" value="C:host cell presynaptic membrane"/>
    <property type="evidence" value="ECO:0007669"/>
    <property type="project" value="UniProtKB-KW"/>
</dbReference>
<dbReference type="AlphaFoldDB" id="A0A132ABC0"/>
<dbReference type="SMART" id="SM00248">
    <property type="entry name" value="ANK"/>
    <property type="match status" value="4"/>
</dbReference>
<keyword evidence="5" id="KW-0677">Repeat</keyword>
<dbReference type="GO" id="GO:0007605">
    <property type="term" value="P:sensory perception of sound"/>
    <property type="evidence" value="ECO:0007669"/>
    <property type="project" value="UniProtKB-KW"/>
</dbReference>
<dbReference type="Pfam" id="PF12796">
    <property type="entry name" value="Ank_2"/>
    <property type="match status" value="1"/>
</dbReference>
<dbReference type="VEuPathDB" id="VectorBase:SSCA009756"/>
<evidence type="ECO:0000256" key="3">
    <source>
        <dbReference type="ARBA" id="ARBA00022483"/>
    </source>
</evidence>
<evidence type="ECO:0000256" key="9">
    <source>
        <dbReference type="ARBA" id="ARBA00023298"/>
    </source>
</evidence>
<keyword evidence="9" id="KW-0472">Membrane</keyword>
<organism evidence="10 11">
    <name type="scientific">Sarcoptes scabiei</name>
    <name type="common">Itch mite</name>
    <name type="synonym">Acarus scabiei</name>
    <dbReference type="NCBI Taxonomy" id="52283"/>
    <lineage>
        <taxon>Eukaryota</taxon>
        <taxon>Metazoa</taxon>
        <taxon>Ecdysozoa</taxon>
        <taxon>Arthropoda</taxon>
        <taxon>Chelicerata</taxon>
        <taxon>Arachnida</taxon>
        <taxon>Acari</taxon>
        <taxon>Acariformes</taxon>
        <taxon>Sarcoptiformes</taxon>
        <taxon>Astigmata</taxon>
        <taxon>Psoroptidia</taxon>
        <taxon>Sarcoptoidea</taxon>
        <taxon>Sarcoptidae</taxon>
        <taxon>Sarcoptinae</taxon>
        <taxon>Sarcoptes</taxon>
    </lineage>
</organism>
<protein>
    <submittedName>
        <fullName evidence="10">Ankyrin repeat domain containing protein 23</fullName>
    </submittedName>
</protein>
<evidence type="ECO:0000313" key="10">
    <source>
        <dbReference type="EMBL" id="KPM07865.1"/>
    </source>
</evidence>
<evidence type="ECO:0000256" key="5">
    <source>
        <dbReference type="ARBA" id="ARBA00022737"/>
    </source>
</evidence>
<gene>
    <name evidence="10" type="ORF">QR98_0063730</name>
</gene>
<dbReference type="PROSITE" id="PS50297">
    <property type="entry name" value="ANK_REP_REGION"/>
    <property type="match status" value="2"/>
</dbReference>
<dbReference type="SUPFAM" id="SSF48403">
    <property type="entry name" value="Ankyrin repeat"/>
    <property type="match status" value="1"/>
</dbReference>
<keyword evidence="8" id="KW-0040">ANK repeat</keyword>
<dbReference type="PANTHER" id="PTHR24153:SF8">
    <property type="entry name" value="FORKED, ISOFORM F"/>
    <property type="match status" value="1"/>
</dbReference>
<dbReference type="GO" id="GO:0051017">
    <property type="term" value="P:actin filament bundle assembly"/>
    <property type="evidence" value="ECO:0007669"/>
    <property type="project" value="TreeGrafter"/>
</dbReference>
<evidence type="ECO:0000256" key="4">
    <source>
        <dbReference type="ARBA" id="ARBA00022537"/>
    </source>
</evidence>
<keyword evidence="9" id="KW-1053">Target membrane</keyword>
<dbReference type="InterPro" id="IPR036770">
    <property type="entry name" value="Ankyrin_rpt-contain_sf"/>
</dbReference>
<evidence type="ECO:0000256" key="7">
    <source>
        <dbReference type="ARBA" id="ARBA00023028"/>
    </source>
</evidence>
<evidence type="ECO:0000256" key="8">
    <source>
        <dbReference type="ARBA" id="ARBA00023043"/>
    </source>
</evidence>
<dbReference type="InterPro" id="IPR002110">
    <property type="entry name" value="Ankyrin_rpt"/>
</dbReference>
<name>A0A132ABC0_SARSC</name>
<dbReference type="OrthoDB" id="10261302at2759"/>
<proteinExistence type="predicted"/>
<evidence type="ECO:0000256" key="1">
    <source>
        <dbReference type="ARBA" id="ARBA00004175"/>
    </source>
</evidence>
<evidence type="ECO:0000256" key="2">
    <source>
        <dbReference type="ARBA" id="ARBA00004645"/>
    </source>
</evidence>
<dbReference type="InterPro" id="IPR052420">
    <property type="entry name" value="Espin/Espin-like"/>
</dbReference>
<keyword evidence="6" id="KW-1009">Hearing</keyword>
<dbReference type="GO" id="GO:0044218">
    <property type="term" value="C:other organism cell membrane"/>
    <property type="evidence" value="ECO:0007669"/>
    <property type="project" value="UniProtKB-KW"/>
</dbReference>
<keyword evidence="4" id="KW-1052">Target cell membrane</keyword>
<keyword evidence="7" id="KW-0528">Neurotoxin</keyword>
<keyword evidence="7" id="KW-0800">Toxin</keyword>
<keyword evidence="3" id="KW-0268">Exocytosis</keyword>
<accession>A0A132ABC0</accession>
<reference evidence="10 11" key="1">
    <citation type="journal article" date="2015" name="Parasit. Vectors">
        <title>Draft genome of the scabies mite.</title>
        <authorList>
            <person name="Rider S.D.Jr."/>
            <person name="Morgan M.S."/>
            <person name="Arlian L.G."/>
        </authorList>
    </citation>
    <scope>NUCLEOTIDE SEQUENCE [LARGE SCALE GENOMIC DNA]</scope>
    <source>
        <strain evidence="10">Arlian Lab</strain>
    </source>
</reference>
<dbReference type="Pfam" id="PF00023">
    <property type="entry name" value="Ank"/>
    <property type="match status" value="1"/>
</dbReference>
<comment type="caution">
    <text evidence="10">The sequence shown here is derived from an EMBL/GenBank/DDBJ whole genome shotgun (WGS) entry which is preliminary data.</text>
</comment>
<dbReference type="GO" id="GO:0032420">
    <property type="term" value="C:stereocilium"/>
    <property type="evidence" value="ECO:0007669"/>
    <property type="project" value="UniProtKB-SubCell"/>
</dbReference>
<keyword evidence="7" id="KW-0638">Presynaptic neurotoxin</keyword>
<comment type="subcellular location">
    <subcellularLocation>
        <location evidence="2">Cell projection</location>
        <location evidence="2">Stereocilium</location>
    </subcellularLocation>
    <subcellularLocation>
        <location evidence="1">Target cell membrane</location>
    </subcellularLocation>
</comment>
<dbReference type="GO" id="GO:0006887">
    <property type="term" value="P:exocytosis"/>
    <property type="evidence" value="ECO:0007669"/>
    <property type="project" value="UniProtKB-KW"/>
</dbReference>
<evidence type="ECO:0000313" key="11">
    <source>
        <dbReference type="Proteomes" id="UP000616769"/>
    </source>
</evidence>
<dbReference type="PROSITE" id="PS50088">
    <property type="entry name" value="ANK_REPEAT"/>
    <property type="match status" value="2"/>
</dbReference>
<evidence type="ECO:0000256" key="6">
    <source>
        <dbReference type="ARBA" id="ARBA00022740"/>
    </source>
</evidence>
<sequence>MSPTIKNKLGAIALHYAAAKGCLQCCKILINSCPEISANAQMDNNVTPVYLAAQEGHLNCLKFLVLEAGGSLMVRANDGMTPLHAASQMGQLDCTKWMIEEQKINPNIQDDDGATPLHFAASRGHLETLRYLLENEAYLSYDKFGRSPLNDAADNEQVEVSIRSLISVLFKK</sequence>
<dbReference type="GO" id="GO:0005737">
    <property type="term" value="C:cytoplasm"/>
    <property type="evidence" value="ECO:0007669"/>
    <property type="project" value="TreeGrafter"/>
</dbReference>
<dbReference type="EMBL" id="JXLN01011953">
    <property type="protein sequence ID" value="KPM07865.1"/>
    <property type="molecule type" value="Genomic_DNA"/>
</dbReference>
<dbReference type="GO" id="GO:0051015">
    <property type="term" value="F:actin filament binding"/>
    <property type="evidence" value="ECO:0007669"/>
    <property type="project" value="TreeGrafter"/>
</dbReference>
<dbReference type="Proteomes" id="UP000616769">
    <property type="component" value="Unassembled WGS sequence"/>
</dbReference>
<dbReference type="PANTHER" id="PTHR24153">
    <property type="entry name" value="ESPIN"/>
    <property type="match status" value="1"/>
</dbReference>
<dbReference type="Gene3D" id="1.25.40.20">
    <property type="entry name" value="Ankyrin repeat-containing domain"/>
    <property type="match status" value="2"/>
</dbReference>